<organism evidence="2 3">
    <name type="scientific">Clostridium manihotivorum</name>
    <dbReference type="NCBI Taxonomy" id="2320868"/>
    <lineage>
        <taxon>Bacteria</taxon>
        <taxon>Bacillati</taxon>
        <taxon>Bacillota</taxon>
        <taxon>Clostridia</taxon>
        <taxon>Eubacteriales</taxon>
        <taxon>Clostridiaceae</taxon>
        <taxon>Clostridium</taxon>
    </lineage>
</organism>
<reference evidence="2 3" key="1">
    <citation type="submission" date="2018-01" db="EMBL/GenBank/DDBJ databases">
        <title>Genome Sequencing and Assembly of Anaerobacter polyendosporus strain CT4.</title>
        <authorList>
            <person name="Tachaapaikoon C."/>
            <person name="Sutheeworapong S."/>
            <person name="Jenjaroenpun P."/>
            <person name="Wongsurawat T."/>
            <person name="Nookeaw I."/>
            <person name="Cheawchanlertfa P."/>
            <person name="Kosugi A."/>
            <person name="Cheevadhanarak S."/>
            <person name="Ratanakhanokchai K."/>
        </authorList>
    </citation>
    <scope>NUCLEOTIDE SEQUENCE [LARGE SCALE GENOMIC DNA]</scope>
    <source>
        <strain evidence="2 3">CT4</strain>
    </source>
</reference>
<accession>A0A3R5VB26</accession>
<dbReference type="EMBL" id="CP025746">
    <property type="protein sequence ID" value="QAA34282.1"/>
    <property type="molecule type" value="Genomic_DNA"/>
</dbReference>
<dbReference type="Proteomes" id="UP000286268">
    <property type="component" value="Chromosome"/>
</dbReference>
<dbReference type="PANTHER" id="PTHR37298">
    <property type="entry name" value="UPF0111 PROTEIN YKAA"/>
    <property type="match status" value="1"/>
</dbReference>
<evidence type="ECO:0000313" key="3">
    <source>
        <dbReference type="Proteomes" id="UP000286268"/>
    </source>
</evidence>
<keyword evidence="3" id="KW-1185">Reference proteome</keyword>
<gene>
    <name evidence="2" type="ORF">C1I91_23035</name>
</gene>
<protein>
    <submittedName>
        <fullName evidence="2">DUF47 domain-containing protein</fullName>
    </submittedName>
</protein>
<dbReference type="InterPro" id="IPR052912">
    <property type="entry name" value="UPF0111_domain"/>
</dbReference>
<dbReference type="KEGG" id="cmah:C1I91_23035"/>
<dbReference type="PANTHER" id="PTHR37298:SF1">
    <property type="entry name" value="UPF0111 PROTEIN YKAA"/>
    <property type="match status" value="1"/>
</dbReference>
<dbReference type="Gene3D" id="1.20.58.220">
    <property type="entry name" value="Phosphate transport system protein phou homolog 2, domain 2"/>
    <property type="match status" value="1"/>
</dbReference>
<evidence type="ECO:0000256" key="1">
    <source>
        <dbReference type="ARBA" id="ARBA00008591"/>
    </source>
</evidence>
<dbReference type="InterPro" id="IPR018445">
    <property type="entry name" value="Put_Phosphate_transp_reg"/>
</dbReference>
<proteinExistence type="inferred from homology"/>
<dbReference type="Pfam" id="PF01865">
    <property type="entry name" value="PhoU_div"/>
    <property type="match status" value="1"/>
</dbReference>
<comment type="similarity">
    <text evidence="1">Belongs to the UPF0111 family.</text>
</comment>
<dbReference type="InterPro" id="IPR038078">
    <property type="entry name" value="PhoU-like_sf"/>
</dbReference>
<dbReference type="RefSeq" id="WP_128215003.1">
    <property type="nucleotide sequence ID" value="NZ_CP025746.1"/>
</dbReference>
<name>A0A3R5VB26_9CLOT</name>
<dbReference type="OrthoDB" id="9797568at2"/>
<dbReference type="AlphaFoldDB" id="A0A3R5VB26"/>
<evidence type="ECO:0000313" key="2">
    <source>
        <dbReference type="EMBL" id="QAA34282.1"/>
    </source>
</evidence>
<sequence>MFNLSPKNDKFFDLFISFSEIINEAALALDDFVKSPSEANEKYEHLRDIEHKGDDKLHNILDEVNNSFITPIDREDIFIIGKALDDVVDYIEDTAARFMMYNVNEVNENALLISKNIVKASEELILLMKAFKNMKNTTEIKSKIVAVNVLENECDRIFRESMKTLFSGETKEIKIIIWKDIYEALEYAIDSCEKLANVIEGVVTKHV</sequence>